<dbReference type="Gene3D" id="3.40.50.20">
    <property type="match status" value="1"/>
</dbReference>
<dbReference type="PROSITE" id="PS50975">
    <property type="entry name" value="ATP_GRASP"/>
    <property type="match status" value="1"/>
</dbReference>
<sequence>MMEKSDILALGGPKEVTLGVMGGGQLGRMFAHAAQQMGFFTAVLDPDANSPAGRISHHHIQTEYTDPAGLARLAEVSAAITTEFENVPAQALQQLAHTRPVAPSGAAVAIAQDRAAEKAHFVKCGVPCAPYAVIETAQQLAAVDANLLPGILKTARMGYDGKGQVRVKTPAELAAAWADLGGVSCVLEKMLPLALECSVIVARASDGSCVNLPVQRNLHRDGILVVTEVYEGNLPPALVERAVAAAKSIAKGVQYVGVLCVEFFVLDESHPASAGLGGLVVNEMAPRPHNSGHYSMDACDVSQFDLQVRTLAGLPLVQPRQHSPAIMLNLLGDIWPNEGRDGGVPDWAAVLALPGTHLHLYGKLDAKKGRKMGHLNITGATVAQVRATALEAARILGIAAF</sequence>
<dbReference type="InterPro" id="IPR040686">
    <property type="entry name" value="PurK_C"/>
</dbReference>
<dbReference type="NCBIfam" id="NF004677">
    <property type="entry name" value="PRK06019.1-3"/>
    <property type="match status" value="1"/>
</dbReference>
<dbReference type="NCBIfam" id="NF004679">
    <property type="entry name" value="PRK06019.1-5"/>
    <property type="match status" value="1"/>
</dbReference>
<dbReference type="InterPro" id="IPR054350">
    <property type="entry name" value="PurT/PurK_preATP-grasp"/>
</dbReference>
<dbReference type="Proteomes" id="UP001268089">
    <property type="component" value="Unassembled WGS sequence"/>
</dbReference>
<comment type="catalytic activity">
    <reaction evidence="4 5">
        <text>5-amino-1-(5-phospho-beta-D-ribosyl)imidazole + hydrogencarbonate + ATP = 5-carboxyamino-1-(5-phospho-D-ribosyl)imidazole + ADP + phosphate + 2 H(+)</text>
        <dbReference type="Rhea" id="RHEA:19317"/>
        <dbReference type="ChEBI" id="CHEBI:15378"/>
        <dbReference type="ChEBI" id="CHEBI:17544"/>
        <dbReference type="ChEBI" id="CHEBI:30616"/>
        <dbReference type="ChEBI" id="CHEBI:43474"/>
        <dbReference type="ChEBI" id="CHEBI:58730"/>
        <dbReference type="ChEBI" id="CHEBI:137981"/>
        <dbReference type="ChEBI" id="CHEBI:456216"/>
        <dbReference type="EC" id="6.3.4.18"/>
    </reaction>
</comment>
<comment type="function">
    <text evidence="5">Catalyzes the ATP-dependent conversion of 5-aminoimidazole ribonucleotide (AIR) and HCO(3)- to N5-carboxyaminoimidazole ribonucleotide (N5-CAIR).</text>
</comment>
<dbReference type="InterPro" id="IPR016185">
    <property type="entry name" value="PreATP-grasp_dom_sf"/>
</dbReference>
<dbReference type="Pfam" id="PF17769">
    <property type="entry name" value="PurK_C"/>
    <property type="match status" value="1"/>
</dbReference>
<dbReference type="Gene3D" id="3.30.1490.20">
    <property type="entry name" value="ATP-grasp fold, A domain"/>
    <property type="match status" value="1"/>
</dbReference>
<dbReference type="Gene3D" id="3.30.470.20">
    <property type="entry name" value="ATP-grasp fold, B domain"/>
    <property type="match status" value="1"/>
</dbReference>
<dbReference type="InterPro" id="IPR011761">
    <property type="entry name" value="ATP-grasp"/>
</dbReference>
<dbReference type="EMBL" id="JAVDXO010000005">
    <property type="protein sequence ID" value="MDR7307150.1"/>
    <property type="molecule type" value="Genomic_DNA"/>
</dbReference>
<accession>A0ABU1ZQK9</accession>
<gene>
    <name evidence="4 5" type="primary">purK</name>
    <name evidence="7" type="ORF">J2X15_002437</name>
</gene>
<dbReference type="EC" id="6.3.4.18" evidence="4 5"/>
<feature type="binding site" evidence="4">
    <location>
        <position position="196"/>
    </location>
    <ligand>
        <name>ATP</name>
        <dbReference type="ChEBI" id="CHEBI:30616"/>
    </ligand>
</feature>
<keyword evidence="1 4" id="KW-0547">Nucleotide-binding</keyword>
<feature type="binding site" evidence="4">
    <location>
        <position position="114"/>
    </location>
    <ligand>
        <name>ATP</name>
        <dbReference type="ChEBI" id="CHEBI:30616"/>
    </ligand>
</feature>
<feature type="binding site" evidence="4">
    <location>
        <position position="153"/>
    </location>
    <ligand>
        <name>ATP</name>
        <dbReference type="ChEBI" id="CHEBI:30616"/>
    </ligand>
</feature>
<name>A0ABU1ZQK9_9BURK</name>
<dbReference type="Pfam" id="PF22660">
    <property type="entry name" value="RS_preATP-grasp-like"/>
    <property type="match status" value="1"/>
</dbReference>
<feature type="domain" description="ATP-grasp" evidence="6">
    <location>
        <begin position="118"/>
        <end position="312"/>
    </location>
</feature>
<comment type="subunit">
    <text evidence="4 5">Homodimer.</text>
</comment>
<comment type="function">
    <text evidence="4">Catalyzes the ATP-dependent conversion of 5-aminoimidazole ribonucleotide (AIR) and HCO(3)(-) to N5-carboxyaminoimidazole ribonucleotide (N5-CAIR).</text>
</comment>
<evidence type="ECO:0000313" key="7">
    <source>
        <dbReference type="EMBL" id="MDR7307150.1"/>
    </source>
</evidence>
<dbReference type="Pfam" id="PF02222">
    <property type="entry name" value="ATP-grasp"/>
    <property type="match status" value="1"/>
</dbReference>
<dbReference type="GO" id="GO:0034028">
    <property type="term" value="F:5-(carboxyamino)imidazole ribonucleotide synthase activity"/>
    <property type="evidence" value="ECO:0007669"/>
    <property type="project" value="UniProtKB-EC"/>
</dbReference>
<organism evidence="7 8">
    <name type="scientific">Rhodoferax saidenbachensis</name>
    <dbReference type="NCBI Taxonomy" id="1484693"/>
    <lineage>
        <taxon>Bacteria</taxon>
        <taxon>Pseudomonadati</taxon>
        <taxon>Pseudomonadota</taxon>
        <taxon>Betaproteobacteria</taxon>
        <taxon>Burkholderiales</taxon>
        <taxon>Comamonadaceae</taxon>
        <taxon>Rhodoferax</taxon>
    </lineage>
</organism>
<evidence type="ECO:0000259" key="6">
    <source>
        <dbReference type="PROSITE" id="PS50975"/>
    </source>
</evidence>
<dbReference type="SUPFAM" id="SSF52440">
    <property type="entry name" value="PreATP-grasp domain"/>
    <property type="match status" value="1"/>
</dbReference>
<evidence type="ECO:0000313" key="8">
    <source>
        <dbReference type="Proteomes" id="UP001268089"/>
    </source>
</evidence>
<keyword evidence="3 4" id="KW-0067">ATP-binding</keyword>
<feature type="binding site" evidence="4">
    <location>
        <position position="219"/>
    </location>
    <ligand>
        <name>ATP</name>
        <dbReference type="ChEBI" id="CHEBI:30616"/>
    </ligand>
</feature>
<feature type="binding site" evidence="4">
    <location>
        <begin position="158"/>
        <end position="164"/>
    </location>
    <ligand>
        <name>ATP</name>
        <dbReference type="ChEBI" id="CHEBI:30616"/>
    </ligand>
</feature>
<dbReference type="SUPFAM" id="SSF51246">
    <property type="entry name" value="Rudiment single hybrid motif"/>
    <property type="match status" value="1"/>
</dbReference>
<protein>
    <recommendedName>
        <fullName evidence="4 5">N5-carboxyaminoimidazole ribonucleotide synthase</fullName>
        <shortName evidence="4 5">N5-CAIR synthase</shortName>
        <ecNumber evidence="4 5">6.3.4.18</ecNumber>
    </recommendedName>
    <alternativeName>
        <fullName evidence="4 5">5-(carboxyamino)imidazole ribonucleotide synthetase</fullName>
    </alternativeName>
</protein>
<evidence type="ECO:0000256" key="1">
    <source>
        <dbReference type="ARBA" id="ARBA00022741"/>
    </source>
</evidence>
<comment type="caution">
    <text evidence="7">The sequence shown here is derived from an EMBL/GenBank/DDBJ whole genome shotgun (WGS) entry which is preliminary data.</text>
</comment>
<dbReference type="NCBIfam" id="TIGR01161">
    <property type="entry name" value="purK"/>
    <property type="match status" value="1"/>
</dbReference>
<evidence type="ECO:0000256" key="5">
    <source>
        <dbReference type="RuleBase" id="RU361200"/>
    </source>
</evidence>
<keyword evidence="8" id="KW-1185">Reference proteome</keyword>
<evidence type="ECO:0000256" key="4">
    <source>
        <dbReference type="HAMAP-Rule" id="MF_01928"/>
    </source>
</evidence>
<dbReference type="PANTHER" id="PTHR11609">
    <property type="entry name" value="PURINE BIOSYNTHESIS PROTEIN 6/7, PUR6/7"/>
    <property type="match status" value="1"/>
</dbReference>
<keyword evidence="2 4" id="KW-0658">Purine biosynthesis</keyword>
<reference evidence="7 8" key="1">
    <citation type="submission" date="2023-07" db="EMBL/GenBank/DDBJ databases">
        <title>Sorghum-associated microbial communities from plants grown in Nebraska, USA.</title>
        <authorList>
            <person name="Schachtman D."/>
        </authorList>
    </citation>
    <scope>NUCLEOTIDE SEQUENCE [LARGE SCALE GENOMIC DNA]</scope>
    <source>
        <strain evidence="7 8">BE308</strain>
    </source>
</reference>
<feature type="binding site" evidence="4">
    <location>
        <begin position="282"/>
        <end position="283"/>
    </location>
    <ligand>
        <name>ATP</name>
        <dbReference type="ChEBI" id="CHEBI:30616"/>
    </ligand>
</feature>
<dbReference type="InterPro" id="IPR011054">
    <property type="entry name" value="Rudment_hybrid_motif"/>
</dbReference>
<evidence type="ECO:0000256" key="2">
    <source>
        <dbReference type="ARBA" id="ARBA00022755"/>
    </source>
</evidence>
<dbReference type="SUPFAM" id="SSF56059">
    <property type="entry name" value="Glutathione synthetase ATP-binding domain-like"/>
    <property type="match status" value="1"/>
</dbReference>
<keyword evidence="4 5" id="KW-0436">Ligase</keyword>
<evidence type="ECO:0000256" key="3">
    <source>
        <dbReference type="ARBA" id="ARBA00022840"/>
    </source>
</evidence>
<dbReference type="HAMAP" id="MF_01928">
    <property type="entry name" value="PurK"/>
    <property type="match status" value="1"/>
</dbReference>
<feature type="binding site" evidence="4">
    <location>
        <begin position="188"/>
        <end position="191"/>
    </location>
    <ligand>
        <name>ATP</name>
        <dbReference type="ChEBI" id="CHEBI:30616"/>
    </ligand>
</feature>
<dbReference type="PANTHER" id="PTHR11609:SF5">
    <property type="entry name" value="PHOSPHORIBOSYLAMINOIMIDAZOLE CARBOXYLASE"/>
    <property type="match status" value="1"/>
</dbReference>
<comment type="similarity">
    <text evidence="4 5">Belongs to the PurK/PurT family.</text>
</comment>
<dbReference type="InterPro" id="IPR003135">
    <property type="entry name" value="ATP-grasp_carboxylate-amine"/>
</dbReference>
<comment type="pathway">
    <text evidence="4 5">Purine metabolism; IMP biosynthesis via de novo pathway; 5-amino-1-(5-phospho-D-ribosyl)imidazole-4-carboxylate from 5-amino-1-(5-phospho-D-ribosyl)imidazole (N5-CAIR route): step 1/2.</text>
</comment>
<dbReference type="InterPro" id="IPR005875">
    <property type="entry name" value="PurK"/>
</dbReference>
<dbReference type="InterPro" id="IPR013815">
    <property type="entry name" value="ATP_grasp_subdomain_1"/>
</dbReference>
<proteinExistence type="inferred from homology"/>